<dbReference type="STRING" id="274537.BIU88_07705"/>
<dbReference type="KEGG" id="clz:BIU88_07705"/>
<protein>
    <submittedName>
        <fullName evidence="1">Uncharacterized protein</fullName>
    </submittedName>
</protein>
<proteinExistence type="predicted"/>
<evidence type="ECO:0000313" key="2">
    <source>
        <dbReference type="Proteomes" id="UP000095185"/>
    </source>
</evidence>
<dbReference type="EMBL" id="CP017305">
    <property type="protein sequence ID" value="AOS84033.1"/>
    <property type="molecule type" value="Genomic_DNA"/>
</dbReference>
<organism evidence="1 2">
    <name type="scientific">Chlorobaculum limnaeum</name>
    <dbReference type="NCBI Taxonomy" id="274537"/>
    <lineage>
        <taxon>Bacteria</taxon>
        <taxon>Pseudomonadati</taxon>
        <taxon>Chlorobiota</taxon>
        <taxon>Chlorobiia</taxon>
        <taxon>Chlorobiales</taxon>
        <taxon>Chlorobiaceae</taxon>
        <taxon>Chlorobaculum</taxon>
    </lineage>
</organism>
<name>A0A1D8D1M6_CHLLM</name>
<sequence>MTWACFNSYDDKVNQPVTVSGELWGMKTPEVINFRKQHKTQDSLRLEQLLGLPPDNGKKKNVEMWVRPADHFRPSADPGITASEAETFFLTLNAFIKVSDEFRKWFNNQKTQSYGANGYPWTRLGYIYDWGKNDNNIGMSEFVILPCTSVEINAITSTEEYGNGK</sequence>
<accession>A0A1D8D1M6</accession>
<reference evidence="1" key="1">
    <citation type="submission" date="2016-09" db="EMBL/GenBank/DDBJ databases">
        <title>Genome sequence of Chlorobaculum limnaeum.</title>
        <authorList>
            <person name="Liu Z."/>
            <person name="Tank M."/>
            <person name="Bryant D.A."/>
        </authorList>
    </citation>
    <scope>NUCLEOTIDE SEQUENCE [LARGE SCALE GENOMIC DNA]</scope>
    <source>
        <strain evidence="1">DSM 1677</strain>
    </source>
</reference>
<evidence type="ECO:0000313" key="1">
    <source>
        <dbReference type="EMBL" id="AOS84033.1"/>
    </source>
</evidence>
<dbReference type="Proteomes" id="UP000095185">
    <property type="component" value="Chromosome"/>
</dbReference>
<gene>
    <name evidence="1" type="ORF">BIU88_07705</name>
</gene>
<keyword evidence="2" id="KW-1185">Reference proteome</keyword>
<dbReference type="AlphaFoldDB" id="A0A1D8D1M6"/>